<feature type="compositionally biased region" description="Basic and acidic residues" evidence="6">
    <location>
        <begin position="150"/>
        <end position="170"/>
    </location>
</feature>
<feature type="compositionally biased region" description="Basic and acidic residues" evidence="6">
    <location>
        <begin position="77"/>
        <end position="86"/>
    </location>
</feature>
<comment type="function">
    <text evidence="1">Required for respiratory activity and maintenance and expression of the mitochondrial genome.</text>
</comment>
<name>A0A443I220_BYSSP</name>
<feature type="compositionally biased region" description="Polar residues" evidence="6">
    <location>
        <begin position="101"/>
        <end position="111"/>
    </location>
</feature>
<dbReference type="EMBL" id="RCNU01000002">
    <property type="protein sequence ID" value="RWQ98114.1"/>
    <property type="molecule type" value="Genomic_DNA"/>
</dbReference>
<evidence type="ECO:0000256" key="2">
    <source>
        <dbReference type="ARBA" id="ARBA00004173"/>
    </source>
</evidence>
<dbReference type="VEuPathDB" id="FungiDB:C8Q69DRAFT_457808"/>
<sequence>MSRSCSASSKLALSTVLQGLFRAEIASGLRLQPSVFYACENPFLPKSYFSSAARLGSRRYLTSSSSLRISPSADNQIDSRHPDPIHSDGPAAVKRQENEIDTLTNTENVSLESLKASRETGEVPDSVAVTSSSTTEAKQSGRAKKKHTKSEKQSNTKQKTELNGEKNHKLPEKKKKREPWQIYKEALKNKFKEGWAPPKKLSPDAIDGIRHLHATAPDKFTTPVLAEQFKISPEAIRRILKSKWRPTEGEMDDRRRRWQRRHDRIWSQMAELGLRPKKPIDENLSDVASLYDRKEGKKPI</sequence>
<feature type="compositionally biased region" description="Low complexity" evidence="6">
    <location>
        <begin position="63"/>
        <end position="72"/>
    </location>
</feature>
<reference evidence="7 8" key="1">
    <citation type="journal article" date="2018" name="Front. Microbiol.">
        <title>Genomic and genetic insights into a cosmopolitan fungus, Paecilomyces variotii (Eurotiales).</title>
        <authorList>
            <person name="Urquhart A.S."/>
            <person name="Mondo S.J."/>
            <person name="Makela M.R."/>
            <person name="Hane J.K."/>
            <person name="Wiebenga A."/>
            <person name="He G."/>
            <person name="Mihaltcheva S."/>
            <person name="Pangilinan J."/>
            <person name="Lipzen A."/>
            <person name="Barry K."/>
            <person name="de Vries R.P."/>
            <person name="Grigoriev I.V."/>
            <person name="Idnurm A."/>
        </authorList>
    </citation>
    <scope>NUCLEOTIDE SEQUENCE [LARGE SCALE GENOMIC DNA]</scope>
    <source>
        <strain evidence="7 8">CBS 101075</strain>
    </source>
</reference>
<dbReference type="InterPro" id="IPR010487">
    <property type="entry name" value="NGRN/Rrg9"/>
</dbReference>
<evidence type="ECO:0000256" key="5">
    <source>
        <dbReference type="ARBA" id="ARBA00022946"/>
    </source>
</evidence>
<organism evidence="7 8">
    <name type="scientific">Byssochlamys spectabilis</name>
    <name type="common">Paecilomyces variotii</name>
    <dbReference type="NCBI Taxonomy" id="264951"/>
    <lineage>
        <taxon>Eukaryota</taxon>
        <taxon>Fungi</taxon>
        <taxon>Dikarya</taxon>
        <taxon>Ascomycota</taxon>
        <taxon>Pezizomycotina</taxon>
        <taxon>Eurotiomycetes</taxon>
        <taxon>Eurotiomycetidae</taxon>
        <taxon>Eurotiales</taxon>
        <taxon>Thermoascaceae</taxon>
        <taxon>Paecilomyces</taxon>
    </lineage>
</organism>
<evidence type="ECO:0000313" key="7">
    <source>
        <dbReference type="EMBL" id="RWQ98114.1"/>
    </source>
</evidence>
<evidence type="ECO:0000256" key="3">
    <source>
        <dbReference type="ARBA" id="ARBA00010895"/>
    </source>
</evidence>
<accession>A0A443I220</accession>
<dbReference type="STRING" id="264951.A0A443I220"/>
<evidence type="ECO:0000256" key="1">
    <source>
        <dbReference type="ARBA" id="ARBA00003548"/>
    </source>
</evidence>
<dbReference type="Proteomes" id="UP000283841">
    <property type="component" value="Unassembled WGS sequence"/>
</dbReference>
<keyword evidence="5" id="KW-0809">Transit peptide</keyword>
<evidence type="ECO:0000256" key="4">
    <source>
        <dbReference type="ARBA" id="ARBA00013566"/>
    </source>
</evidence>
<comment type="subcellular location">
    <subcellularLocation>
        <location evidence="2">Mitochondrion</location>
    </subcellularLocation>
</comment>
<keyword evidence="8" id="KW-1185">Reference proteome</keyword>
<gene>
    <name evidence="7" type="ORF">C8Q69DRAFT_457808</name>
</gene>
<dbReference type="PANTHER" id="PTHR13475">
    <property type="entry name" value="NEUGRIN"/>
    <property type="match status" value="1"/>
</dbReference>
<comment type="caution">
    <text evidence="7">The sequence shown here is derived from an EMBL/GenBank/DDBJ whole genome shotgun (WGS) entry which is preliminary data.</text>
</comment>
<comment type="similarity">
    <text evidence="3">Belongs to the RRG9 family.</text>
</comment>
<proteinExistence type="inferred from homology"/>
<dbReference type="RefSeq" id="XP_028487759.1">
    <property type="nucleotide sequence ID" value="XM_028629936.1"/>
</dbReference>
<evidence type="ECO:0000313" key="8">
    <source>
        <dbReference type="Proteomes" id="UP000283841"/>
    </source>
</evidence>
<dbReference type="GO" id="GO:0005739">
    <property type="term" value="C:mitochondrion"/>
    <property type="evidence" value="ECO:0007669"/>
    <property type="project" value="UniProtKB-SubCell"/>
</dbReference>
<dbReference type="Pfam" id="PF06413">
    <property type="entry name" value="Neugrin"/>
    <property type="match status" value="1"/>
</dbReference>
<evidence type="ECO:0000256" key="6">
    <source>
        <dbReference type="SAM" id="MobiDB-lite"/>
    </source>
</evidence>
<feature type="region of interest" description="Disordered" evidence="6">
    <location>
        <begin position="63"/>
        <end position="180"/>
    </location>
</feature>
<dbReference type="GO" id="GO:0005634">
    <property type="term" value="C:nucleus"/>
    <property type="evidence" value="ECO:0007669"/>
    <property type="project" value="TreeGrafter"/>
</dbReference>
<dbReference type="AlphaFoldDB" id="A0A443I220"/>
<dbReference type="PANTHER" id="PTHR13475:SF3">
    <property type="entry name" value="NEUGRIN"/>
    <property type="match status" value="1"/>
</dbReference>
<protein>
    <recommendedName>
        <fullName evidence="4">Required for respiratory growth protein 9, mitochondrial</fullName>
    </recommendedName>
</protein>
<dbReference type="GeneID" id="39599213"/>